<feature type="domain" description="Anti-sigma factor NepR" evidence="2">
    <location>
        <begin position="33"/>
        <end position="65"/>
    </location>
</feature>
<feature type="compositionally biased region" description="Basic and acidic residues" evidence="1">
    <location>
        <begin position="1"/>
        <end position="14"/>
    </location>
</feature>
<organism evidence="3 4">
    <name type="scientific">Methylobacterium thuringiense</name>
    <dbReference type="NCBI Taxonomy" id="1003091"/>
    <lineage>
        <taxon>Bacteria</taxon>
        <taxon>Pseudomonadati</taxon>
        <taxon>Pseudomonadota</taxon>
        <taxon>Alphaproteobacteria</taxon>
        <taxon>Hyphomicrobiales</taxon>
        <taxon>Methylobacteriaceae</taxon>
        <taxon>Methylobacterium</taxon>
    </lineage>
</organism>
<protein>
    <recommendedName>
        <fullName evidence="2">Anti-sigma factor NepR domain-containing protein</fullName>
    </recommendedName>
</protein>
<reference evidence="3" key="1">
    <citation type="journal article" date="2021" name="Front. Microbiol.">
        <title>Comprehensive Comparative Genomics and Phenotyping of Methylobacterium Species.</title>
        <authorList>
            <person name="Alessa O."/>
            <person name="Ogura Y."/>
            <person name="Fujitani Y."/>
            <person name="Takami H."/>
            <person name="Hayashi T."/>
            <person name="Sahin N."/>
            <person name="Tani A."/>
        </authorList>
    </citation>
    <scope>NUCLEOTIDE SEQUENCE</scope>
    <source>
        <strain evidence="3">DSM 23674</strain>
    </source>
</reference>
<sequence>MMHDEKAESPREGGDLPLAHDPPSPQNLGKQARKRIGAHLRAMYDSVVQQPIPNRFADLIAQLDDGPVNSAAEEA</sequence>
<dbReference type="EMBL" id="BPRA01000009">
    <property type="protein sequence ID" value="GJE55664.1"/>
    <property type="molecule type" value="Genomic_DNA"/>
</dbReference>
<reference evidence="3" key="2">
    <citation type="submission" date="2021-08" db="EMBL/GenBank/DDBJ databases">
        <authorList>
            <person name="Tani A."/>
            <person name="Ola A."/>
            <person name="Ogura Y."/>
            <person name="Katsura K."/>
            <person name="Hayashi T."/>
        </authorList>
    </citation>
    <scope>NUCLEOTIDE SEQUENCE</scope>
    <source>
        <strain evidence="3">DSM 23674</strain>
    </source>
</reference>
<dbReference type="Proteomes" id="UP001055101">
    <property type="component" value="Unassembled WGS sequence"/>
</dbReference>
<proteinExistence type="predicted"/>
<feature type="region of interest" description="Disordered" evidence="1">
    <location>
        <begin position="1"/>
        <end position="32"/>
    </location>
</feature>
<name>A0ABQ4TK10_9HYPH</name>
<evidence type="ECO:0000313" key="3">
    <source>
        <dbReference type="EMBL" id="GJE55664.1"/>
    </source>
</evidence>
<dbReference type="Pfam" id="PF18557">
    <property type="entry name" value="NepR"/>
    <property type="match status" value="1"/>
</dbReference>
<keyword evidence="4" id="KW-1185">Reference proteome</keyword>
<gene>
    <name evidence="3" type="ORF">EKPJFOCH_2159</name>
</gene>
<comment type="caution">
    <text evidence="3">The sequence shown here is derived from an EMBL/GenBank/DDBJ whole genome shotgun (WGS) entry which is preliminary data.</text>
</comment>
<accession>A0ABQ4TK10</accession>
<evidence type="ECO:0000259" key="2">
    <source>
        <dbReference type="Pfam" id="PF18557"/>
    </source>
</evidence>
<evidence type="ECO:0000313" key="4">
    <source>
        <dbReference type="Proteomes" id="UP001055101"/>
    </source>
</evidence>
<dbReference type="InterPro" id="IPR041649">
    <property type="entry name" value="NepR"/>
</dbReference>
<evidence type="ECO:0000256" key="1">
    <source>
        <dbReference type="SAM" id="MobiDB-lite"/>
    </source>
</evidence>